<keyword evidence="8" id="KW-0762">Sugar transport</keyword>
<keyword evidence="16" id="KW-1185">Reference proteome</keyword>
<dbReference type="SUPFAM" id="SSF47831">
    <property type="entry name" value="Enzyme I of the PEP:sugar phosphotransferase system HPr-binding (sub)domain"/>
    <property type="match status" value="1"/>
</dbReference>
<dbReference type="GO" id="GO:0016301">
    <property type="term" value="F:kinase activity"/>
    <property type="evidence" value="ECO:0007669"/>
    <property type="project" value="UniProtKB-KW"/>
</dbReference>
<dbReference type="PANTHER" id="PTHR46244:SF6">
    <property type="entry name" value="PHOSPHOENOLPYRUVATE-PROTEIN PHOSPHOTRANSFERASE"/>
    <property type="match status" value="1"/>
</dbReference>
<dbReference type="PRINTS" id="PR01736">
    <property type="entry name" value="PHPHTRNFRASE"/>
</dbReference>
<dbReference type="InterPro" id="IPR008731">
    <property type="entry name" value="PTS_EIN"/>
</dbReference>
<dbReference type="SUPFAM" id="SSF51621">
    <property type="entry name" value="Phosphoenolpyruvate/pyruvate domain"/>
    <property type="match status" value="1"/>
</dbReference>
<keyword evidence="12" id="KW-0418">Kinase</keyword>
<evidence type="ECO:0000256" key="2">
    <source>
        <dbReference type="ARBA" id="ARBA00001946"/>
    </source>
</evidence>
<accession>A0A2T4YYL0</accession>
<evidence type="ECO:0000256" key="5">
    <source>
        <dbReference type="ARBA" id="ARBA00012232"/>
    </source>
</evidence>
<dbReference type="Pfam" id="PF02896">
    <property type="entry name" value="PEP-utilizers_C"/>
    <property type="match status" value="1"/>
</dbReference>
<keyword evidence="10" id="KW-0598">Phosphotransferase system</keyword>
<evidence type="ECO:0000256" key="12">
    <source>
        <dbReference type="ARBA" id="ARBA00022777"/>
    </source>
</evidence>
<dbReference type="Pfam" id="PF05524">
    <property type="entry name" value="PEP-utilisers_N"/>
    <property type="match status" value="1"/>
</dbReference>
<evidence type="ECO:0000256" key="3">
    <source>
        <dbReference type="ARBA" id="ARBA00004496"/>
    </source>
</evidence>
<dbReference type="AlphaFoldDB" id="A0A2T4YYL0"/>
<dbReference type="GO" id="GO:0005737">
    <property type="term" value="C:cytoplasm"/>
    <property type="evidence" value="ECO:0007669"/>
    <property type="project" value="UniProtKB-SubCell"/>
</dbReference>
<evidence type="ECO:0000259" key="14">
    <source>
        <dbReference type="SMART" id="SM00065"/>
    </source>
</evidence>
<keyword evidence="6" id="KW-0813">Transport</keyword>
<dbReference type="InterPro" id="IPR003018">
    <property type="entry name" value="GAF"/>
</dbReference>
<dbReference type="InterPro" id="IPR000121">
    <property type="entry name" value="PEP_util_C"/>
</dbReference>
<dbReference type="SUPFAM" id="SSF52009">
    <property type="entry name" value="Phosphohistidine domain"/>
    <property type="match status" value="1"/>
</dbReference>
<dbReference type="InterPro" id="IPR015813">
    <property type="entry name" value="Pyrv/PenolPyrv_kinase-like_dom"/>
</dbReference>
<comment type="subcellular location">
    <subcellularLocation>
        <location evidence="3">Cytoplasm</location>
    </subcellularLocation>
</comment>
<dbReference type="Gene3D" id="1.10.274.10">
    <property type="entry name" value="PtsI, HPr-binding domain"/>
    <property type="match status" value="1"/>
</dbReference>
<dbReference type="GO" id="GO:0008965">
    <property type="term" value="F:phosphoenolpyruvate-protein phosphotransferase activity"/>
    <property type="evidence" value="ECO:0007669"/>
    <property type="project" value="UniProtKB-EC"/>
</dbReference>
<evidence type="ECO:0000256" key="13">
    <source>
        <dbReference type="ARBA" id="ARBA00022842"/>
    </source>
</evidence>
<feature type="domain" description="GAF" evidence="14">
    <location>
        <begin position="24"/>
        <end position="170"/>
    </location>
</feature>
<evidence type="ECO:0000256" key="8">
    <source>
        <dbReference type="ARBA" id="ARBA00022597"/>
    </source>
</evidence>
<sequence length="754" mass="82900">MRPAFGGPRLLLRRLREVMAEQISAQERLDKIVVLIAANMVAEVCSVYVLRVDGTLELYATQGLNREAVHLTVMRAGEGLVGLVAQTAEALNLSDAQEHPSFSFKPETGEEIFHSFLGVPILRGGNTLGVLVVQNRAHRKYEEDEVEALQTTSMVLAEMIASGELSALAPPGQEPVARRPLHLPGEGLADGVGLGHVVLHEPRIHVAKLIADDPARELVRMETAIEALRAEIDDMLDDEAVARGGEHRDILEAYRMFAHDRGFVRRLKEAVSTGITAEAAVERVQSDNRARMMRQTDPYLRERMHDLDDIANRLMRQLTGDKGVMPAELPDNAIVVARHMGPAALLDYDRTKLRGLVLEEAGATSHVAIVARALGIPTVGQAENATSLADPGDAIIIDGATGEVHLRPTSDVENAYAEKVRFRARRQAQYAAIRHLPAVTRDGVEVKLHLNAGLMVDLPFLEETGASGIGLFRTELQFMVANALPRTAEQLDLYRKVLDAAGDRPVTFRTLDIGGDKVLPYMEVIQEENPAMGWRAIRLGLDRPGLLRSQVRAMLRAAAGREIRIMFPMIAAVEEFDAAKAIVERELTHLRRHDHRMPDRVQVGAMVEVPALLFQLDELLPRVDFLSVGSNDLVQFMFAVDRGNNRVANRFDTMSPPILRALRLLARKGHEHGKLVTLCGELASRPLEAMILAALGFRSLSLSPAAVGPVKSVIRDLDLARVTALVDDLIDKPKPGLSIRQRLRDFAEAEGVSL</sequence>
<comment type="caution">
    <text evidence="15">The sequence shown here is derived from an EMBL/GenBank/DDBJ whole genome shotgun (WGS) entry which is preliminary data.</text>
</comment>
<keyword evidence="11" id="KW-0479">Metal-binding</keyword>
<evidence type="ECO:0000256" key="7">
    <source>
        <dbReference type="ARBA" id="ARBA00022490"/>
    </source>
</evidence>
<dbReference type="InterPro" id="IPR006318">
    <property type="entry name" value="PTS_EI-like"/>
</dbReference>
<evidence type="ECO:0000256" key="10">
    <source>
        <dbReference type="ARBA" id="ARBA00022683"/>
    </source>
</evidence>
<dbReference type="EC" id="2.7.3.9" evidence="5"/>
<comment type="catalytic activity">
    <reaction evidence="1">
        <text>L-histidyl-[protein] + phosphoenolpyruvate = N(pros)-phospho-L-histidyl-[protein] + pyruvate</text>
        <dbReference type="Rhea" id="RHEA:23880"/>
        <dbReference type="Rhea" id="RHEA-COMP:9745"/>
        <dbReference type="Rhea" id="RHEA-COMP:9746"/>
        <dbReference type="ChEBI" id="CHEBI:15361"/>
        <dbReference type="ChEBI" id="CHEBI:29979"/>
        <dbReference type="ChEBI" id="CHEBI:58702"/>
        <dbReference type="ChEBI" id="CHEBI:64837"/>
        <dbReference type="EC" id="2.7.3.9"/>
    </reaction>
</comment>
<dbReference type="InterPro" id="IPR050499">
    <property type="entry name" value="PEP-utilizing_PTS_enzyme"/>
</dbReference>
<dbReference type="InterPro" id="IPR036618">
    <property type="entry name" value="PtsI_HPr-bd_sf"/>
</dbReference>
<dbReference type="GO" id="GO:0009401">
    <property type="term" value="P:phosphoenolpyruvate-dependent sugar phosphotransferase system"/>
    <property type="evidence" value="ECO:0007669"/>
    <property type="project" value="UniProtKB-KW"/>
</dbReference>
<protein>
    <recommendedName>
        <fullName evidence="5">phosphoenolpyruvate--protein phosphotransferase</fullName>
        <ecNumber evidence="5">2.7.3.9</ecNumber>
    </recommendedName>
</protein>
<organism evidence="15 16">
    <name type="scientific">Phreatobacter oligotrophus</name>
    <dbReference type="NCBI Taxonomy" id="1122261"/>
    <lineage>
        <taxon>Bacteria</taxon>
        <taxon>Pseudomonadati</taxon>
        <taxon>Pseudomonadota</taxon>
        <taxon>Alphaproteobacteria</taxon>
        <taxon>Hyphomicrobiales</taxon>
        <taxon>Phreatobacteraceae</taxon>
        <taxon>Phreatobacter</taxon>
    </lineage>
</organism>
<name>A0A2T4YYL0_9HYPH</name>
<keyword evidence="9" id="KW-0808">Transferase</keyword>
<dbReference type="Gene3D" id="3.30.450.40">
    <property type="match status" value="1"/>
</dbReference>
<dbReference type="NCBIfam" id="TIGR01417">
    <property type="entry name" value="PTS_I_fam"/>
    <property type="match status" value="1"/>
</dbReference>
<dbReference type="OrthoDB" id="9765468at2"/>
<proteinExistence type="inferred from homology"/>
<evidence type="ECO:0000256" key="4">
    <source>
        <dbReference type="ARBA" id="ARBA00007837"/>
    </source>
</evidence>
<dbReference type="InterPro" id="IPR008279">
    <property type="entry name" value="PEP-util_enz_mobile_dom"/>
</dbReference>
<dbReference type="PANTHER" id="PTHR46244">
    <property type="entry name" value="PHOSPHOENOLPYRUVATE-PROTEIN PHOSPHOTRANSFERASE"/>
    <property type="match status" value="1"/>
</dbReference>
<comment type="similarity">
    <text evidence="4">Belongs to the PEP-utilizing enzyme family.</text>
</comment>
<dbReference type="Pfam" id="PF00391">
    <property type="entry name" value="PEP-utilizers"/>
    <property type="match status" value="1"/>
</dbReference>
<dbReference type="InterPro" id="IPR040442">
    <property type="entry name" value="Pyrv_kinase-like_dom_sf"/>
</dbReference>
<dbReference type="Proteomes" id="UP000241808">
    <property type="component" value="Unassembled WGS sequence"/>
</dbReference>
<keyword evidence="13" id="KW-0460">Magnesium</keyword>
<evidence type="ECO:0000256" key="9">
    <source>
        <dbReference type="ARBA" id="ARBA00022679"/>
    </source>
</evidence>
<dbReference type="SUPFAM" id="SSF55781">
    <property type="entry name" value="GAF domain-like"/>
    <property type="match status" value="1"/>
</dbReference>
<dbReference type="Pfam" id="PF01590">
    <property type="entry name" value="GAF"/>
    <property type="match status" value="1"/>
</dbReference>
<dbReference type="Gene3D" id="3.20.20.60">
    <property type="entry name" value="Phosphoenolpyruvate-binding domains"/>
    <property type="match status" value="1"/>
</dbReference>
<evidence type="ECO:0000256" key="11">
    <source>
        <dbReference type="ARBA" id="ARBA00022723"/>
    </source>
</evidence>
<dbReference type="EMBL" id="PZZL01000009">
    <property type="protein sequence ID" value="PTM51801.1"/>
    <property type="molecule type" value="Genomic_DNA"/>
</dbReference>
<comment type="cofactor">
    <cofactor evidence="2">
        <name>Mg(2+)</name>
        <dbReference type="ChEBI" id="CHEBI:18420"/>
    </cofactor>
</comment>
<gene>
    <name evidence="15" type="ORF">C8P69_10988</name>
</gene>
<dbReference type="GO" id="GO:0046872">
    <property type="term" value="F:metal ion binding"/>
    <property type="evidence" value="ECO:0007669"/>
    <property type="project" value="UniProtKB-KW"/>
</dbReference>
<dbReference type="RefSeq" id="WP_108179017.1">
    <property type="nucleotide sequence ID" value="NZ_PZZL01000009.1"/>
</dbReference>
<dbReference type="InterPro" id="IPR036637">
    <property type="entry name" value="Phosphohistidine_dom_sf"/>
</dbReference>
<evidence type="ECO:0000256" key="1">
    <source>
        <dbReference type="ARBA" id="ARBA00000683"/>
    </source>
</evidence>
<reference evidence="15 16" key="1">
    <citation type="submission" date="2018-04" db="EMBL/GenBank/DDBJ databases">
        <title>Genomic Encyclopedia of Archaeal and Bacterial Type Strains, Phase II (KMG-II): from individual species to whole genera.</title>
        <authorList>
            <person name="Goeker M."/>
        </authorList>
    </citation>
    <scope>NUCLEOTIDE SEQUENCE [LARGE SCALE GENOMIC DNA]</scope>
    <source>
        <strain evidence="15 16">DSM 25521</strain>
    </source>
</reference>
<evidence type="ECO:0000313" key="16">
    <source>
        <dbReference type="Proteomes" id="UP000241808"/>
    </source>
</evidence>
<keyword evidence="7" id="KW-0963">Cytoplasm</keyword>
<dbReference type="SMART" id="SM00065">
    <property type="entry name" value="GAF"/>
    <property type="match status" value="1"/>
</dbReference>
<dbReference type="Gene3D" id="3.50.30.10">
    <property type="entry name" value="Phosphohistidine domain"/>
    <property type="match status" value="1"/>
</dbReference>
<evidence type="ECO:0000313" key="15">
    <source>
        <dbReference type="EMBL" id="PTM51801.1"/>
    </source>
</evidence>
<evidence type="ECO:0000256" key="6">
    <source>
        <dbReference type="ARBA" id="ARBA00022448"/>
    </source>
</evidence>
<dbReference type="InterPro" id="IPR029016">
    <property type="entry name" value="GAF-like_dom_sf"/>
</dbReference>